<evidence type="ECO:0000313" key="3">
    <source>
        <dbReference type="EMBL" id="MDP9500527.1"/>
    </source>
</evidence>
<dbReference type="PANTHER" id="PTHR30203">
    <property type="entry name" value="OUTER MEMBRANE CATION EFFLUX PROTEIN"/>
    <property type="match status" value="1"/>
</dbReference>
<evidence type="ECO:0000256" key="2">
    <source>
        <dbReference type="SAM" id="Coils"/>
    </source>
</evidence>
<dbReference type="SUPFAM" id="SSF56954">
    <property type="entry name" value="Outer membrane efflux proteins (OEP)"/>
    <property type="match status" value="1"/>
</dbReference>
<evidence type="ECO:0000313" key="4">
    <source>
        <dbReference type="Proteomes" id="UP001224083"/>
    </source>
</evidence>
<dbReference type="Proteomes" id="UP001224083">
    <property type="component" value="Unassembled WGS sequence"/>
</dbReference>
<comment type="caution">
    <text evidence="3">The sequence shown here is derived from an EMBL/GenBank/DDBJ whole genome shotgun (WGS) entry which is preliminary data.</text>
</comment>
<feature type="coiled-coil region" evidence="2">
    <location>
        <begin position="422"/>
        <end position="449"/>
    </location>
</feature>
<keyword evidence="4" id="KW-1185">Reference proteome</keyword>
<comment type="similarity">
    <text evidence="1">Belongs to the outer membrane factor (OMF) (TC 1.B.17) family.</text>
</comment>
<dbReference type="Gene3D" id="1.20.1600.10">
    <property type="entry name" value="Outer membrane efflux proteins (OEP)"/>
    <property type="match status" value="1"/>
</dbReference>
<reference evidence="3 4" key="1">
    <citation type="submission" date="2022-12" db="EMBL/GenBank/DDBJ databases">
        <title>Genome sequence of Pasteurellaceae Bisgaard Taxon 45.</title>
        <authorList>
            <person name="Foggin C."/>
            <person name="Rosen L.E."/>
            <person name="Henton M."/>
            <person name="Buys A."/>
            <person name="Floyd T."/>
            <person name="Turner A.D."/>
            <person name="Tarbin J."/>
            <person name="Lloyd A.S."/>
            <person name="Chaitezvi C."/>
            <person name="Ellis R.J."/>
            <person name="Roberts H.C."/>
            <person name="Dastjerdi A."/>
            <person name="Nunez A."/>
            <person name="Van Vliet A.H."/>
            <person name="Steinbach F."/>
        </authorList>
    </citation>
    <scope>NUCLEOTIDE SEQUENCE [LARGE SCALE GENOMIC DNA]</scope>
    <source>
        <strain evidence="3 4">VF20HR</strain>
    </source>
</reference>
<evidence type="ECO:0000256" key="1">
    <source>
        <dbReference type="ARBA" id="ARBA00007613"/>
    </source>
</evidence>
<name>A0ABT9KEM9_9PAST</name>
<dbReference type="EMBL" id="JAQAHH010000006">
    <property type="protein sequence ID" value="MDP9500527.1"/>
    <property type="molecule type" value="Genomic_DNA"/>
</dbReference>
<dbReference type="PROSITE" id="PS51257">
    <property type="entry name" value="PROKAR_LIPOPROTEIN"/>
    <property type="match status" value="1"/>
</dbReference>
<accession>A0ABT9KEM9</accession>
<dbReference type="InterPro" id="IPR003423">
    <property type="entry name" value="OMP_efflux"/>
</dbReference>
<dbReference type="InterPro" id="IPR010131">
    <property type="entry name" value="MdtP/NodT-like"/>
</dbReference>
<sequence length="467" mass="52230">MQKTVMTFFLSSLLLGCQHTAVELQSKITLPENYQHVGLAKGTSIVQNWWESWQDPQLRRLIQQGLAQNHSIAIAKSKIQEAQAIAKIAQSTRFPTIAALANTGKSHLDIEQLDITPSAVLGGIRVAWEPDIFGQKSSEADAAQAAVLGAQQQFYGAQMLVASEIAHYYLQALHSKKQQMLLQRTQTALKTLQHYIEERFNAGQVSAYERNEIRIKRQSLAAKQAILAAQFTAAENAIAVLIGDTPQQVKLDVGEMQKRDILTHLPSPPSGIQPSDLLNQRPDIQAQSANVKAQAAKLASAKADLLPRFTLNFLWQTGQIKLDADLPTLQAWQHFISAGIQLPIFTAGRIQANIQAADQRLQQALLHYDRTLLQALAEVETHYQQQFSLTQQARLLKQASMTQQRQVRDTQKLFQYGDYTFDRVLQARLDALDLEEKRLENQLACAMNLVLLYKAIGLGWQSETDTH</sequence>
<dbReference type="Gene3D" id="2.20.200.10">
    <property type="entry name" value="Outer membrane efflux proteins (OEP)"/>
    <property type="match status" value="1"/>
</dbReference>
<keyword evidence="2" id="KW-0175">Coiled coil</keyword>
<protein>
    <submittedName>
        <fullName evidence="3">TolC family protein</fullName>
    </submittedName>
</protein>
<dbReference type="Pfam" id="PF02321">
    <property type="entry name" value="OEP"/>
    <property type="match status" value="2"/>
</dbReference>
<dbReference type="PANTHER" id="PTHR30203:SF30">
    <property type="entry name" value="OUTER MEMBRANE PROTEIN-RELATED"/>
    <property type="match status" value="1"/>
</dbReference>
<organism evidence="3 4">
    <name type="scientific">Bisgaard Taxon 45</name>
    <dbReference type="NCBI Taxonomy" id="304289"/>
    <lineage>
        <taxon>Bacteria</taxon>
        <taxon>Pseudomonadati</taxon>
        <taxon>Pseudomonadota</taxon>
        <taxon>Gammaproteobacteria</taxon>
        <taxon>Pasteurellales</taxon>
        <taxon>Pasteurellaceae</taxon>
    </lineage>
</organism>
<proteinExistence type="inferred from homology"/>
<gene>
    <name evidence="3" type="ORF">O7M46_06110</name>
</gene>